<evidence type="ECO:0000256" key="7">
    <source>
        <dbReference type="ARBA" id="ARBA00022840"/>
    </source>
</evidence>
<evidence type="ECO:0000256" key="6">
    <source>
        <dbReference type="ARBA" id="ARBA00022806"/>
    </source>
</evidence>
<dbReference type="GO" id="GO:0006364">
    <property type="term" value="P:rRNA processing"/>
    <property type="evidence" value="ECO:0007669"/>
    <property type="project" value="UniProtKB-KW"/>
</dbReference>
<evidence type="ECO:0000259" key="14">
    <source>
        <dbReference type="PROSITE" id="PS51195"/>
    </source>
</evidence>
<evidence type="ECO:0000256" key="2">
    <source>
        <dbReference type="ARBA" id="ARBA00022517"/>
    </source>
</evidence>
<dbReference type="PROSITE" id="PS51192">
    <property type="entry name" value="HELICASE_ATP_BIND_1"/>
    <property type="match status" value="1"/>
</dbReference>
<evidence type="ECO:0000313" key="16">
    <source>
        <dbReference type="Proteomes" id="UP000886653"/>
    </source>
</evidence>
<dbReference type="Pfam" id="PF00270">
    <property type="entry name" value="DEAD"/>
    <property type="match status" value="1"/>
</dbReference>
<evidence type="ECO:0000313" key="15">
    <source>
        <dbReference type="EMBL" id="KAG0150811.1"/>
    </source>
</evidence>
<keyword evidence="6 10" id="KW-0347">Helicase</keyword>
<dbReference type="Pfam" id="PF00271">
    <property type="entry name" value="Helicase_C"/>
    <property type="match status" value="1"/>
</dbReference>
<comment type="domain">
    <text evidence="11">The Q motif is unique to and characteristic of the DEAD box family of RNA helicases and controls ATP binding and hydrolysis.</text>
</comment>
<dbReference type="InterPro" id="IPR014001">
    <property type="entry name" value="Helicase_ATP-bd"/>
</dbReference>
<dbReference type="EMBL" id="MU167217">
    <property type="protein sequence ID" value="KAG0150811.1"/>
    <property type="molecule type" value="Genomic_DNA"/>
</dbReference>
<reference evidence="15" key="1">
    <citation type="submission" date="2013-11" db="EMBL/GenBank/DDBJ databases">
        <title>Genome sequence of the fusiform rust pathogen reveals effectors for host alternation and coevolution with pine.</title>
        <authorList>
            <consortium name="DOE Joint Genome Institute"/>
            <person name="Smith K."/>
            <person name="Pendleton A."/>
            <person name="Kubisiak T."/>
            <person name="Anderson C."/>
            <person name="Salamov A."/>
            <person name="Aerts A."/>
            <person name="Riley R."/>
            <person name="Clum A."/>
            <person name="Lindquist E."/>
            <person name="Ence D."/>
            <person name="Campbell M."/>
            <person name="Kronenberg Z."/>
            <person name="Feau N."/>
            <person name="Dhillon B."/>
            <person name="Hamelin R."/>
            <person name="Burleigh J."/>
            <person name="Smith J."/>
            <person name="Yandell M."/>
            <person name="Nelson C."/>
            <person name="Grigoriev I."/>
            <person name="Davis J."/>
        </authorList>
    </citation>
    <scope>NUCLEOTIDE SEQUENCE</scope>
    <source>
        <strain evidence="15">G11</strain>
    </source>
</reference>
<dbReference type="InterPro" id="IPR000629">
    <property type="entry name" value="RNA-helicase_DEAD-box_CS"/>
</dbReference>
<dbReference type="Pfam" id="PF13959">
    <property type="entry name" value="CTE_SPB4"/>
    <property type="match status" value="1"/>
</dbReference>
<keyword evidence="4 10" id="KW-0547">Nucleotide-binding</keyword>
<protein>
    <recommendedName>
        <fullName evidence="11">ATP-dependent RNA helicase</fullName>
        <ecNumber evidence="11">3.6.4.13</ecNumber>
    </recommendedName>
</protein>
<comment type="function">
    <text evidence="11">RNA helicase.</text>
</comment>
<dbReference type="CDD" id="cd18787">
    <property type="entry name" value="SF2_C_DEAD"/>
    <property type="match status" value="1"/>
</dbReference>
<dbReference type="InterPro" id="IPR025313">
    <property type="entry name" value="SPB4-like_CTE"/>
</dbReference>
<evidence type="ECO:0000256" key="3">
    <source>
        <dbReference type="ARBA" id="ARBA00022552"/>
    </source>
</evidence>
<dbReference type="PROSITE" id="PS51194">
    <property type="entry name" value="HELICASE_CTER"/>
    <property type="match status" value="1"/>
</dbReference>
<dbReference type="Gene3D" id="3.40.50.300">
    <property type="entry name" value="P-loop containing nucleotide triphosphate hydrolases"/>
    <property type="match status" value="2"/>
</dbReference>
<name>A0A9P6NWJ5_9BASI</name>
<dbReference type="GO" id="GO:0003723">
    <property type="term" value="F:RNA binding"/>
    <property type="evidence" value="ECO:0007669"/>
    <property type="project" value="UniProtKB-UniRule"/>
</dbReference>
<dbReference type="InterPro" id="IPR001650">
    <property type="entry name" value="Helicase_C-like"/>
</dbReference>
<comment type="subcellular location">
    <subcellularLocation>
        <location evidence="1">Nucleus</location>
        <location evidence="1">Nucleolus</location>
    </subcellularLocation>
</comment>
<dbReference type="EC" id="3.6.4.13" evidence="11"/>
<keyword evidence="7 10" id="KW-0067">ATP-binding</keyword>
<dbReference type="PROSITE" id="PS00039">
    <property type="entry name" value="DEAD_ATP_HELICASE"/>
    <property type="match status" value="1"/>
</dbReference>
<keyword evidence="16" id="KW-1185">Reference proteome</keyword>
<keyword evidence="2" id="KW-0690">Ribosome biogenesis</keyword>
<evidence type="ECO:0000256" key="5">
    <source>
        <dbReference type="ARBA" id="ARBA00022801"/>
    </source>
</evidence>
<comment type="catalytic activity">
    <reaction evidence="11">
        <text>ATP + H2O = ADP + phosphate + H(+)</text>
        <dbReference type="Rhea" id="RHEA:13065"/>
        <dbReference type="ChEBI" id="CHEBI:15377"/>
        <dbReference type="ChEBI" id="CHEBI:15378"/>
        <dbReference type="ChEBI" id="CHEBI:30616"/>
        <dbReference type="ChEBI" id="CHEBI:43474"/>
        <dbReference type="ChEBI" id="CHEBI:456216"/>
        <dbReference type="EC" id="3.6.4.13"/>
    </reaction>
</comment>
<gene>
    <name evidence="15" type="ORF">CROQUDRAFT_37749</name>
</gene>
<evidence type="ECO:0000259" key="12">
    <source>
        <dbReference type="PROSITE" id="PS51192"/>
    </source>
</evidence>
<proteinExistence type="inferred from homology"/>
<feature type="short sequence motif" description="Q motif" evidence="9">
    <location>
        <begin position="12"/>
        <end position="40"/>
    </location>
</feature>
<keyword evidence="3" id="KW-0698">rRNA processing</keyword>
<evidence type="ECO:0000256" key="8">
    <source>
        <dbReference type="ARBA" id="ARBA00022884"/>
    </source>
</evidence>
<organism evidence="15 16">
    <name type="scientific">Cronartium quercuum f. sp. fusiforme G11</name>
    <dbReference type="NCBI Taxonomy" id="708437"/>
    <lineage>
        <taxon>Eukaryota</taxon>
        <taxon>Fungi</taxon>
        <taxon>Dikarya</taxon>
        <taxon>Basidiomycota</taxon>
        <taxon>Pucciniomycotina</taxon>
        <taxon>Pucciniomycetes</taxon>
        <taxon>Pucciniales</taxon>
        <taxon>Coleosporiaceae</taxon>
        <taxon>Cronartium</taxon>
    </lineage>
</organism>
<accession>A0A9P6NWJ5</accession>
<dbReference type="SMART" id="SM00487">
    <property type="entry name" value="DEXDc"/>
    <property type="match status" value="1"/>
</dbReference>
<dbReference type="OrthoDB" id="7396459at2759"/>
<dbReference type="InterPro" id="IPR014014">
    <property type="entry name" value="RNA_helicase_DEAD_Q_motif"/>
</dbReference>
<comment type="caution">
    <text evidence="15">The sequence shown here is derived from an EMBL/GenBank/DDBJ whole genome shotgun (WGS) entry which is preliminary data.</text>
</comment>
<dbReference type="SMART" id="SM00490">
    <property type="entry name" value="HELICc"/>
    <property type="match status" value="1"/>
</dbReference>
<evidence type="ECO:0000256" key="1">
    <source>
        <dbReference type="ARBA" id="ARBA00004604"/>
    </source>
</evidence>
<keyword evidence="8 11" id="KW-0694">RNA-binding</keyword>
<dbReference type="Proteomes" id="UP000886653">
    <property type="component" value="Unassembled WGS sequence"/>
</dbReference>
<evidence type="ECO:0000256" key="10">
    <source>
        <dbReference type="RuleBase" id="RU000492"/>
    </source>
</evidence>
<evidence type="ECO:0000256" key="9">
    <source>
        <dbReference type="PROSITE-ProRule" id="PRU00552"/>
    </source>
</evidence>
<dbReference type="PROSITE" id="PS51195">
    <property type="entry name" value="Q_MOTIF"/>
    <property type="match status" value="1"/>
</dbReference>
<feature type="domain" description="Helicase C-terminal" evidence="13">
    <location>
        <begin position="292"/>
        <end position="475"/>
    </location>
</feature>
<dbReference type="GO" id="GO:0003724">
    <property type="term" value="F:RNA helicase activity"/>
    <property type="evidence" value="ECO:0007669"/>
    <property type="project" value="UniProtKB-EC"/>
</dbReference>
<feature type="domain" description="Helicase ATP-binding" evidence="12">
    <location>
        <begin position="41"/>
        <end position="257"/>
    </location>
</feature>
<dbReference type="PANTHER" id="PTHR24031">
    <property type="entry name" value="RNA HELICASE"/>
    <property type="match status" value="1"/>
</dbReference>
<dbReference type="InterPro" id="IPR011545">
    <property type="entry name" value="DEAD/DEAH_box_helicase_dom"/>
</dbReference>
<dbReference type="AlphaFoldDB" id="A0A9P6NWJ5"/>
<sequence length="564" mass="62683">MTLKTNTKAGTFASLDPPITPWIVDAVAAMGFSQMTPVQANTIPLFMQNKDVVAVTGSGKTLSFVIPILEKILSLERQEKSEIRAIVVSPTRELASQIFEVFSSFIRCQPTNSDQAEEDPKSVLQDASIPPAVKAMLLIGGTGPRSIKKDLIDFREGGADVLVATPGRLEEFLLGYSSLSKGKQKSTSSGKPHINLKALEILVLDEADRLLDLGFAPVLTNVMSHFPKQRRTGLFSATLLNDGLTELIRVGLRNPVKIVVKVQTDKQLVTEDDRGPSGLINYFLEVPKVAWKMPQLIRLLNQMVIPKPKGDGAHKFIVYFSTCACVDYYYKILSQLPELQTFAVYSLHAKQSPTRRSITFNSFKTSSPSTPTLLLCTDLVARGLDLPDVDAVIQYDPPKDVRDFFHRIGRTARVGRGGKAVVFLQSGRELDYTGKNKKSKMNLGTVRPNSLETDEEADDLNNRIKAIVKTDRDLHDRAINAFVSYIRFYSKHEASYIFQLKHLDLLQLGFEGFGLIRLPKMPELKNYQGKDGPLTPEGFLRNMTDFDVSLNDASRLILPLLKAI</sequence>
<feature type="domain" description="DEAD-box RNA helicase Q" evidence="14">
    <location>
        <begin position="12"/>
        <end position="40"/>
    </location>
</feature>
<evidence type="ECO:0000259" key="13">
    <source>
        <dbReference type="PROSITE" id="PS51194"/>
    </source>
</evidence>
<keyword evidence="5 10" id="KW-0378">Hydrolase</keyword>
<evidence type="ECO:0000256" key="4">
    <source>
        <dbReference type="ARBA" id="ARBA00022741"/>
    </source>
</evidence>
<dbReference type="GO" id="GO:0005524">
    <property type="term" value="F:ATP binding"/>
    <property type="evidence" value="ECO:0007669"/>
    <property type="project" value="UniProtKB-UniRule"/>
</dbReference>
<dbReference type="CDD" id="cd17960">
    <property type="entry name" value="DEADc_DDX55"/>
    <property type="match status" value="1"/>
</dbReference>
<comment type="similarity">
    <text evidence="10">Belongs to the DEAD box helicase family.</text>
</comment>
<dbReference type="SMART" id="SM01178">
    <property type="entry name" value="DUF4217"/>
    <property type="match status" value="1"/>
</dbReference>
<dbReference type="GO" id="GO:0016787">
    <property type="term" value="F:hydrolase activity"/>
    <property type="evidence" value="ECO:0007669"/>
    <property type="project" value="UniProtKB-KW"/>
</dbReference>
<dbReference type="InterPro" id="IPR027417">
    <property type="entry name" value="P-loop_NTPase"/>
</dbReference>
<evidence type="ECO:0000256" key="11">
    <source>
        <dbReference type="RuleBase" id="RU365068"/>
    </source>
</evidence>
<dbReference type="SUPFAM" id="SSF52540">
    <property type="entry name" value="P-loop containing nucleoside triphosphate hydrolases"/>
    <property type="match status" value="1"/>
</dbReference>
<dbReference type="GO" id="GO:0005730">
    <property type="term" value="C:nucleolus"/>
    <property type="evidence" value="ECO:0007669"/>
    <property type="project" value="UniProtKB-SubCell"/>
</dbReference>